<protein>
    <submittedName>
        <fullName evidence="6">DoxX family membrane protein</fullName>
    </submittedName>
</protein>
<comment type="caution">
    <text evidence="6">The sequence shown here is derived from an EMBL/GenBank/DDBJ whole genome shotgun (WGS) entry which is preliminary data.</text>
</comment>
<reference evidence="7" key="1">
    <citation type="journal article" date="2019" name="Int. J. Syst. Evol. Microbiol.">
        <title>The Global Catalogue of Microorganisms (GCM) 10K type strain sequencing project: providing services to taxonomists for standard genome sequencing and annotation.</title>
        <authorList>
            <consortium name="The Broad Institute Genomics Platform"/>
            <consortium name="The Broad Institute Genome Sequencing Center for Infectious Disease"/>
            <person name="Wu L."/>
            <person name="Ma J."/>
        </authorList>
    </citation>
    <scope>NUCLEOTIDE SEQUENCE [LARGE SCALE GENOMIC DNA]</scope>
    <source>
        <strain evidence="7">CCUG 59129</strain>
    </source>
</reference>
<feature type="transmembrane region" description="Helical" evidence="5">
    <location>
        <begin position="91"/>
        <end position="116"/>
    </location>
</feature>
<dbReference type="PANTHER" id="PTHR39157">
    <property type="entry name" value="INTEGRAL MEMBRANE PROTEIN-RELATED"/>
    <property type="match status" value="1"/>
</dbReference>
<name>A0ABW3HSA9_9BACL</name>
<sequence length="179" mass="19834">MMRFWRENVWMAGIITVIRLVLGYKWLIAGWDKITGEKAFDAAGYLNRVVENPVMDGGSGTEMYPTYNAFIEHFALPNVKLINFLIPWGEFLVGLGLILGTLTLTATFFGLMMNFMFMFAGTVSSNPWLMLLGMLVIVAGTNAGRFGLDRFLTPWLHAKVGNKLPGPFGKGSGTDTVLK</sequence>
<keyword evidence="4 5" id="KW-0472">Membrane</keyword>
<gene>
    <name evidence="6" type="ORF">ACFQ2I_13320</name>
</gene>
<dbReference type="InterPro" id="IPR032808">
    <property type="entry name" value="DoxX"/>
</dbReference>
<dbReference type="EMBL" id="JBHTJZ010000020">
    <property type="protein sequence ID" value="MFD0960366.1"/>
    <property type="molecule type" value="Genomic_DNA"/>
</dbReference>
<dbReference type="Pfam" id="PF07681">
    <property type="entry name" value="DoxX"/>
    <property type="match status" value="1"/>
</dbReference>
<dbReference type="RefSeq" id="WP_377564836.1">
    <property type="nucleotide sequence ID" value="NZ_JBHTJZ010000020.1"/>
</dbReference>
<accession>A0ABW3HSA9</accession>
<feature type="transmembrane region" description="Helical" evidence="5">
    <location>
        <begin position="9"/>
        <end position="28"/>
    </location>
</feature>
<keyword evidence="7" id="KW-1185">Reference proteome</keyword>
<feature type="transmembrane region" description="Helical" evidence="5">
    <location>
        <begin position="128"/>
        <end position="148"/>
    </location>
</feature>
<keyword evidence="3 5" id="KW-1133">Transmembrane helix</keyword>
<evidence type="ECO:0000256" key="3">
    <source>
        <dbReference type="ARBA" id="ARBA00022989"/>
    </source>
</evidence>
<evidence type="ECO:0000256" key="1">
    <source>
        <dbReference type="ARBA" id="ARBA00004141"/>
    </source>
</evidence>
<keyword evidence="2 5" id="KW-0812">Transmembrane</keyword>
<evidence type="ECO:0000313" key="7">
    <source>
        <dbReference type="Proteomes" id="UP001596989"/>
    </source>
</evidence>
<organism evidence="6 7">
    <name type="scientific">Paenibacillus chungangensis</name>
    <dbReference type="NCBI Taxonomy" id="696535"/>
    <lineage>
        <taxon>Bacteria</taxon>
        <taxon>Bacillati</taxon>
        <taxon>Bacillota</taxon>
        <taxon>Bacilli</taxon>
        <taxon>Bacillales</taxon>
        <taxon>Paenibacillaceae</taxon>
        <taxon>Paenibacillus</taxon>
    </lineage>
</organism>
<proteinExistence type="predicted"/>
<dbReference type="PANTHER" id="PTHR39157:SF1">
    <property type="entry name" value="DOXX FAMILY PROTEIN"/>
    <property type="match status" value="1"/>
</dbReference>
<comment type="subcellular location">
    <subcellularLocation>
        <location evidence="1">Membrane</location>
        <topology evidence="1">Multi-pass membrane protein</topology>
    </subcellularLocation>
</comment>
<evidence type="ECO:0000256" key="2">
    <source>
        <dbReference type="ARBA" id="ARBA00022692"/>
    </source>
</evidence>
<evidence type="ECO:0000313" key="6">
    <source>
        <dbReference type="EMBL" id="MFD0960366.1"/>
    </source>
</evidence>
<evidence type="ECO:0000256" key="5">
    <source>
        <dbReference type="SAM" id="Phobius"/>
    </source>
</evidence>
<dbReference type="Proteomes" id="UP001596989">
    <property type="component" value="Unassembled WGS sequence"/>
</dbReference>
<evidence type="ECO:0000256" key="4">
    <source>
        <dbReference type="ARBA" id="ARBA00023136"/>
    </source>
</evidence>